<dbReference type="RefSeq" id="YP_010660851.1">
    <property type="nucleotide sequence ID" value="NC_070882.1"/>
</dbReference>
<dbReference type="Proteomes" id="UP000322144">
    <property type="component" value="Segment"/>
</dbReference>
<name>A0A5C1K7I2_9CAUD</name>
<evidence type="ECO:0000256" key="1">
    <source>
        <dbReference type="SAM" id="Phobius"/>
    </source>
</evidence>
<reference evidence="2 3" key="1">
    <citation type="submission" date="2019-06" db="EMBL/GenBank/DDBJ databases">
        <title>A distant relative of Phikzvirus genus phages from a therapeutic phage collection.</title>
        <authorList>
            <person name="Hejnowicz M.S."/>
            <person name="Dabrowski K."/>
            <person name="Gawor J."/>
            <person name="Weber-Dabrowska B."/>
            <person name="Gromadka R."/>
            <person name="Lobocka M.B."/>
        </authorList>
    </citation>
    <scope>NUCLEOTIDE SEQUENCE [LARGE SCALE GENOMIC DNA]</scope>
</reference>
<dbReference type="KEGG" id="vg:77936861"/>
<dbReference type="EMBL" id="MN103543">
    <property type="protein sequence ID" value="QEM41840.1"/>
    <property type="molecule type" value="Genomic_DNA"/>
</dbReference>
<organism evidence="2 3">
    <name type="scientific">Pseudomonas phage vB_PaeM_PS119XW</name>
    <dbReference type="NCBI Taxonomy" id="2601632"/>
    <lineage>
        <taxon>Viruses</taxon>
        <taxon>Duplodnaviria</taxon>
        <taxon>Heunggongvirae</taxon>
        <taxon>Uroviricota</taxon>
        <taxon>Caudoviricetes</taxon>
        <taxon>Chimalliviridae</taxon>
        <taxon>Pawinskivirus</taxon>
        <taxon>Pawinskivirus PS119XW</taxon>
    </lineage>
</organism>
<feature type="transmembrane region" description="Helical" evidence="1">
    <location>
        <begin position="25"/>
        <end position="46"/>
    </location>
</feature>
<keyword evidence="1" id="KW-0472">Membrane</keyword>
<protein>
    <submittedName>
        <fullName evidence="2">Uncharacterized protein</fullName>
    </submittedName>
</protein>
<keyword evidence="1" id="KW-0812">Transmembrane</keyword>
<keyword evidence="3" id="KW-1185">Reference proteome</keyword>
<accession>A0A5C1K7I2</accession>
<keyword evidence="1" id="KW-1133">Transmembrane helix</keyword>
<evidence type="ECO:0000313" key="2">
    <source>
        <dbReference type="EMBL" id="QEM41840.1"/>
    </source>
</evidence>
<evidence type="ECO:0000313" key="3">
    <source>
        <dbReference type="Proteomes" id="UP000322144"/>
    </source>
</evidence>
<sequence>MFYDHNKPHEENEKSRREYAHNRELMQYATAGIALITAAITLTIAVKKAVNEFT</sequence>
<dbReference type="GeneID" id="77936861"/>
<proteinExistence type="predicted"/>